<evidence type="ECO:0000256" key="4">
    <source>
        <dbReference type="ARBA" id="ARBA00023136"/>
    </source>
</evidence>
<keyword evidence="3" id="KW-0732">Signal</keyword>
<dbReference type="PROSITE" id="PS51257">
    <property type="entry name" value="PROKAR_LIPOPROTEIN"/>
    <property type="match status" value="1"/>
</dbReference>
<dbReference type="InterPro" id="IPR011990">
    <property type="entry name" value="TPR-like_helical_dom_sf"/>
</dbReference>
<dbReference type="InterPro" id="IPR033985">
    <property type="entry name" value="SusD-like_N"/>
</dbReference>
<dbReference type="RefSeq" id="WP_099437617.1">
    <property type="nucleotide sequence ID" value="NZ_CP024091.1"/>
</dbReference>
<reference evidence="8 9" key="1">
    <citation type="submission" date="2017-10" db="EMBL/GenBank/DDBJ databases">
        <title>Whole genome of Pedobacter ginsengisoli T01R-27 isolated from tomato rhizosphere.</title>
        <authorList>
            <person name="Weon H.-Y."/>
            <person name="Lee S.A."/>
            <person name="Sang M.K."/>
            <person name="Song J."/>
        </authorList>
    </citation>
    <scope>NUCLEOTIDE SEQUENCE [LARGE SCALE GENOMIC DNA]</scope>
    <source>
        <strain evidence="8 9">T01R-27</strain>
    </source>
</reference>
<dbReference type="GO" id="GO:0009279">
    <property type="term" value="C:cell outer membrane"/>
    <property type="evidence" value="ECO:0007669"/>
    <property type="project" value="UniProtKB-SubCell"/>
</dbReference>
<proteinExistence type="inferred from homology"/>
<evidence type="ECO:0000259" key="6">
    <source>
        <dbReference type="Pfam" id="PF07980"/>
    </source>
</evidence>
<feature type="domain" description="SusD-like N-terminal" evidence="7">
    <location>
        <begin position="95"/>
        <end position="228"/>
    </location>
</feature>
<evidence type="ECO:0000259" key="7">
    <source>
        <dbReference type="Pfam" id="PF14322"/>
    </source>
</evidence>
<sequence>MNKNIIKTIAVALPLALLMIYGCKKDFLKTTNPNKITEEQFWKTEADLKSAVASVYSLLRQPLYGYWGAFTGIQNINSLGDDVLTFPGGEAATTNIALFTNEATNSDASSTFSALYKSIYRANLVLANAEKVEVSDDLKKSYIAETKFLRGLCYFTLASNFGDVPLIIAPAKTADDQFMPSKPVTEVYAQAISDFTDAKSGLPPTRPSADLGRATSGAAIAYLGKAYLYIKDYQKAQATFELLNSAPYAYDLITDFSENFTDKNEFNKEAVFQWVYGPFGDPYGPWGVEGANSPMYNYLPQLIGPPAGGGWFKYVPTNYLIDQFMLEKRPAGSDTKFDKRMYYTLSWKHSNFGEPDVKWYGGSKTFEDLWASAQANISKIDPKSLLDVSGNNQFLINKFTNGWSGKESADNYWSATPSTANNVIMRYAEVLLMHAEAAAQNGDLAKAIADINRIRVRAGLPEKTGSNLPDLTSVMSELSHQKLLEMFFEQNRWQDLKRWYTPAQLKVHFTETNKQGAQYLQPRNYIFPIPTAELQTNNKIEQNPLWR</sequence>
<evidence type="ECO:0000313" key="8">
    <source>
        <dbReference type="EMBL" id="ATP55671.1"/>
    </source>
</evidence>
<keyword evidence="5" id="KW-0998">Cell outer membrane</keyword>
<evidence type="ECO:0000256" key="3">
    <source>
        <dbReference type="ARBA" id="ARBA00022729"/>
    </source>
</evidence>
<name>A0A2D1U249_9SPHI</name>
<protein>
    <submittedName>
        <fullName evidence="8">RagB/SusD family nutrient uptake outer membrane protein</fullName>
    </submittedName>
</protein>
<evidence type="ECO:0000313" key="9">
    <source>
        <dbReference type="Proteomes" id="UP000223749"/>
    </source>
</evidence>
<dbReference type="AlphaFoldDB" id="A0A2D1U249"/>
<comment type="similarity">
    <text evidence="2">Belongs to the SusD family.</text>
</comment>
<dbReference type="SUPFAM" id="SSF48452">
    <property type="entry name" value="TPR-like"/>
    <property type="match status" value="1"/>
</dbReference>
<dbReference type="Proteomes" id="UP000223749">
    <property type="component" value="Chromosome"/>
</dbReference>
<dbReference type="CDD" id="cd08977">
    <property type="entry name" value="SusD"/>
    <property type="match status" value="1"/>
</dbReference>
<evidence type="ECO:0000256" key="2">
    <source>
        <dbReference type="ARBA" id="ARBA00006275"/>
    </source>
</evidence>
<organism evidence="8 9">
    <name type="scientific">Pedobacter ginsengisoli</name>
    <dbReference type="NCBI Taxonomy" id="363852"/>
    <lineage>
        <taxon>Bacteria</taxon>
        <taxon>Pseudomonadati</taxon>
        <taxon>Bacteroidota</taxon>
        <taxon>Sphingobacteriia</taxon>
        <taxon>Sphingobacteriales</taxon>
        <taxon>Sphingobacteriaceae</taxon>
        <taxon>Pedobacter</taxon>
    </lineage>
</organism>
<feature type="domain" description="RagB/SusD" evidence="6">
    <location>
        <begin position="269"/>
        <end position="546"/>
    </location>
</feature>
<dbReference type="InterPro" id="IPR012944">
    <property type="entry name" value="SusD_RagB_dom"/>
</dbReference>
<dbReference type="Gene3D" id="1.25.40.390">
    <property type="match status" value="1"/>
</dbReference>
<evidence type="ECO:0000256" key="5">
    <source>
        <dbReference type="ARBA" id="ARBA00023237"/>
    </source>
</evidence>
<dbReference type="Pfam" id="PF14322">
    <property type="entry name" value="SusD-like_3"/>
    <property type="match status" value="1"/>
</dbReference>
<accession>A0A2D1U249</accession>
<keyword evidence="9" id="KW-1185">Reference proteome</keyword>
<keyword evidence="4" id="KW-0472">Membrane</keyword>
<gene>
    <name evidence="8" type="ORF">CPT03_03905</name>
</gene>
<evidence type="ECO:0000256" key="1">
    <source>
        <dbReference type="ARBA" id="ARBA00004442"/>
    </source>
</evidence>
<dbReference type="OrthoDB" id="5694214at2"/>
<dbReference type="EMBL" id="CP024091">
    <property type="protein sequence ID" value="ATP55671.1"/>
    <property type="molecule type" value="Genomic_DNA"/>
</dbReference>
<comment type="subcellular location">
    <subcellularLocation>
        <location evidence="1">Cell outer membrane</location>
    </subcellularLocation>
</comment>
<dbReference type="Pfam" id="PF07980">
    <property type="entry name" value="SusD_RagB"/>
    <property type="match status" value="1"/>
</dbReference>
<dbReference type="KEGG" id="pgs:CPT03_03905"/>